<accession>A0ABV6R0J5</accession>
<dbReference type="PANTHER" id="PTHR42796">
    <property type="entry name" value="FUMARYLACETOACETATE HYDROLASE DOMAIN-CONTAINING PROTEIN 2A-RELATED"/>
    <property type="match status" value="1"/>
</dbReference>
<keyword evidence="2" id="KW-0479">Metal-binding</keyword>
<dbReference type="Proteomes" id="UP001589906">
    <property type="component" value="Unassembled WGS sequence"/>
</dbReference>
<organism evidence="4 5">
    <name type="scientific">Brevundimonas balnearis</name>
    <dbReference type="NCBI Taxonomy" id="1572858"/>
    <lineage>
        <taxon>Bacteria</taxon>
        <taxon>Pseudomonadati</taxon>
        <taxon>Pseudomonadota</taxon>
        <taxon>Alphaproteobacteria</taxon>
        <taxon>Caulobacterales</taxon>
        <taxon>Caulobacteraceae</taxon>
        <taxon>Brevundimonas</taxon>
    </lineage>
</organism>
<evidence type="ECO:0000313" key="4">
    <source>
        <dbReference type="EMBL" id="MFC0633137.1"/>
    </source>
</evidence>
<dbReference type="SUPFAM" id="SSF56529">
    <property type="entry name" value="FAH"/>
    <property type="match status" value="1"/>
</dbReference>
<reference evidence="4 5" key="1">
    <citation type="submission" date="2024-09" db="EMBL/GenBank/DDBJ databases">
        <authorList>
            <person name="Sun Q."/>
            <person name="Mori K."/>
        </authorList>
    </citation>
    <scope>NUCLEOTIDE SEQUENCE [LARGE SCALE GENOMIC DNA]</scope>
    <source>
        <strain evidence="4 5">NCAIM B.02621</strain>
    </source>
</reference>
<sequence length="393" mass="42099">MTTLVNDLPADWREGVFLGRLALPEGPTPVLVRDGRVIDISGWAPTSAQAGAREDLATATGRDLGDLDALGLSAAYQAPDRSPRLLSPLDLQCVKASGVTFAVSAVERVIEERARGDADKAQAIRAALADRVGADLSAVRPGSDQAFALKDALIADGLWSQYLEVAIGKDAEIFTKAPVLSSVGWGDWVGVRPDSVWNNPEPEVVVVVDPTGRVIGATLGNDVNLRDIEGRSALLLGKAKDNNASAALGPFIRLFDGGFTLDDVRDAKVALRVEGEDGFVLEGASSMRLISRDPLDLVGQTLNENHQYPDGFALYLGTMFAPIQDRDAPGQGFTHKTGDLVTVSSERLGTLRNRVTTSDKAPPWRFGLVDLMYNLAGRGLLEERPHERRLSIA</sequence>
<dbReference type="RefSeq" id="WP_376834705.1">
    <property type="nucleotide sequence ID" value="NZ_JBHLSW010000003.1"/>
</dbReference>
<dbReference type="InterPro" id="IPR011234">
    <property type="entry name" value="Fumarylacetoacetase-like_C"/>
</dbReference>
<dbReference type="Gene3D" id="3.90.850.10">
    <property type="entry name" value="Fumarylacetoacetase-like, C-terminal domain"/>
    <property type="match status" value="1"/>
</dbReference>
<keyword evidence="5" id="KW-1185">Reference proteome</keyword>
<evidence type="ECO:0000256" key="1">
    <source>
        <dbReference type="ARBA" id="ARBA00010211"/>
    </source>
</evidence>
<dbReference type="InterPro" id="IPR051121">
    <property type="entry name" value="FAH"/>
</dbReference>
<evidence type="ECO:0000256" key="2">
    <source>
        <dbReference type="ARBA" id="ARBA00022723"/>
    </source>
</evidence>
<dbReference type="EMBL" id="JBHLSW010000003">
    <property type="protein sequence ID" value="MFC0633137.1"/>
    <property type="molecule type" value="Genomic_DNA"/>
</dbReference>
<comment type="similarity">
    <text evidence="1">Belongs to the FAH family.</text>
</comment>
<keyword evidence="4" id="KW-0378">Hydrolase</keyword>
<dbReference type="Pfam" id="PF01557">
    <property type="entry name" value="FAA_hydrolase"/>
    <property type="match status" value="1"/>
</dbReference>
<feature type="domain" description="Fumarylacetoacetase-like C-terminal" evidence="3">
    <location>
        <begin position="214"/>
        <end position="355"/>
    </location>
</feature>
<gene>
    <name evidence="4" type="ORF">ACFFGE_04500</name>
</gene>
<dbReference type="InterPro" id="IPR036663">
    <property type="entry name" value="Fumarylacetoacetase_C_sf"/>
</dbReference>
<evidence type="ECO:0000259" key="3">
    <source>
        <dbReference type="Pfam" id="PF01557"/>
    </source>
</evidence>
<dbReference type="PANTHER" id="PTHR42796:SF7">
    <property type="entry name" value="2-DEHYDRO-3-DEOXY-D-ARABINONATE DEHYDRATASE"/>
    <property type="match status" value="1"/>
</dbReference>
<evidence type="ECO:0000313" key="5">
    <source>
        <dbReference type="Proteomes" id="UP001589906"/>
    </source>
</evidence>
<dbReference type="GO" id="GO:0016787">
    <property type="term" value="F:hydrolase activity"/>
    <property type="evidence" value="ECO:0007669"/>
    <property type="project" value="UniProtKB-KW"/>
</dbReference>
<comment type="caution">
    <text evidence="4">The sequence shown here is derived from an EMBL/GenBank/DDBJ whole genome shotgun (WGS) entry which is preliminary data.</text>
</comment>
<name>A0ABV6R0J5_9CAUL</name>
<proteinExistence type="inferred from homology"/>
<protein>
    <submittedName>
        <fullName evidence="4">Fumarylacetoacetate hydrolase family protein</fullName>
    </submittedName>
</protein>